<evidence type="ECO:0008006" key="4">
    <source>
        <dbReference type="Google" id="ProtNLM"/>
    </source>
</evidence>
<organism evidence="2 3">
    <name type="scientific">Podospora didyma</name>
    <dbReference type="NCBI Taxonomy" id="330526"/>
    <lineage>
        <taxon>Eukaryota</taxon>
        <taxon>Fungi</taxon>
        <taxon>Dikarya</taxon>
        <taxon>Ascomycota</taxon>
        <taxon>Pezizomycotina</taxon>
        <taxon>Sordariomycetes</taxon>
        <taxon>Sordariomycetidae</taxon>
        <taxon>Sordariales</taxon>
        <taxon>Podosporaceae</taxon>
        <taxon>Podospora</taxon>
    </lineage>
</organism>
<evidence type="ECO:0000256" key="1">
    <source>
        <dbReference type="SAM" id="SignalP"/>
    </source>
</evidence>
<accession>A0AAE0TVP8</accession>
<dbReference type="AlphaFoldDB" id="A0AAE0TVP8"/>
<dbReference type="EMBL" id="JAULSW010000005">
    <property type="protein sequence ID" value="KAK3381188.1"/>
    <property type="molecule type" value="Genomic_DNA"/>
</dbReference>
<keyword evidence="1" id="KW-0732">Signal</keyword>
<protein>
    <recommendedName>
        <fullName evidence="4">Infection structure specific protein</fullName>
    </recommendedName>
</protein>
<feature type="chain" id="PRO_5042055526" description="Infection structure specific protein" evidence="1">
    <location>
        <begin position="22"/>
        <end position="177"/>
    </location>
</feature>
<evidence type="ECO:0000313" key="3">
    <source>
        <dbReference type="Proteomes" id="UP001285441"/>
    </source>
</evidence>
<comment type="caution">
    <text evidence="2">The sequence shown here is derived from an EMBL/GenBank/DDBJ whole genome shotgun (WGS) entry which is preliminary data.</text>
</comment>
<gene>
    <name evidence="2" type="ORF">B0H63DRAFT_450554</name>
</gene>
<proteinExistence type="predicted"/>
<evidence type="ECO:0000313" key="2">
    <source>
        <dbReference type="EMBL" id="KAK3381188.1"/>
    </source>
</evidence>
<reference evidence="2" key="2">
    <citation type="submission" date="2023-06" db="EMBL/GenBank/DDBJ databases">
        <authorList>
            <consortium name="Lawrence Berkeley National Laboratory"/>
            <person name="Haridas S."/>
            <person name="Hensen N."/>
            <person name="Bonometti L."/>
            <person name="Westerberg I."/>
            <person name="Brannstrom I.O."/>
            <person name="Guillou S."/>
            <person name="Cros-Aarteil S."/>
            <person name="Calhoun S."/>
            <person name="Kuo A."/>
            <person name="Mondo S."/>
            <person name="Pangilinan J."/>
            <person name="Riley R."/>
            <person name="LaButti K."/>
            <person name="Andreopoulos B."/>
            <person name="Lipzen A."/>
            <person name="Chen C."/>
            <person name="Yanf M."/>
            <person name="Daum C."/>
            <person name="Ng V."/>
            <person name="Clum A."/>
            <person name="Steindorff A."/>
            <person name="Ohm R."/>
            <person name="Martin F."/>
            <person name="Silar P."/>
            <person name="Natvig D."/>
            <person name="Lalanne C."/>
            <person name="Gautier V."/>
            <person name="Ament-velasquez S.L."/>
            <person name="Kruys A."/>
            <person name="Hutchinson M.I."/>
            <person name="Powell A.J."/>
            <person name="Barry K."/>
            <person name="Miller A.N."/>
            <person name="Grigoriev I.V."/>
            <person name="Debuchy R."/>
            <person name="Gladieux P."/>
            <person name="Thoren M.H."/>
            <person name="Johannesson H."/>
        </authorList>
    </citation>
    <scope>NUCLEOTIDE SEQUENCE</scope>
    <source>
        <strain evidence="2">CBS 232.78</strain>
    </source>
</reference>
<feature type="signal peptide" evidence="1">
    <location>
        <begin position="1"/>
        <end position="21"/>
    </location>
</feature>
<dbReference type="Proteomes" id="UP001285441">
    <property type="component" value="Unassembled WGS sequence"/>
</dbReference>
<name>A0AAE0TVP8_9PEZI</name>
<keyword evidence="3" id="KW-1185">Reference proteome</keyword>
<sequence length="177" mass="18133">MARILFIAILAIATAVAGVLTQQSSAVPTSVDAESYVSKLYSPSPPPAGVTGAKLTSLASALYPLQTSWAAHPMITSDRAALASAASRAADPTSAASIVSDIHDWKAIREHDWYKEFVPCEVKSDIDAYNSAWESAAEKILGTPKPTSTNGAHSAACTGMAMAAAAAGVALGVVANM</sequence>
<reference evidence="2" key="1">
    <citation type="journal article" date="2023" name="Mol. Phylogenet. Evol.">
        <title>Genome-scale phylogeny and comparative genomics of the fungal order Sordariales.</title>
        <authorList>
            <person name="Hensen N."/>
            <person name="Bonometti L."/>
            <person name="Westerberg I."/>
            <person name="Brannstrom I.O."/>
            <person name="Guillou S."/>
            <person name="Cros-Aarteil S."/>
            <person name="Calhoun S."/>
            <person name="Haridas S."/>
            <person name="Kuo A."/>
            <person name="Mondo S."/>
            <person name="Pangilinan J."/>
            <person name="Riley R."/>
            <person name="LaButti K."/>
            <person name="Andreopoulos B."/>
            <person name="Lipzen A."/>
            <person name="Chen C."/>
            <person name="Yan M."/>
            <person name="Daum C."/>
            <person name="Ng V."/>
            <person name="Clum A."/>
            <person name="Steindorff A."/>
            <person name="Ohm R.A."/>
            <person name="Martin F."/>
            <person name="Silar P."/>
            <person name="Natvig D.O."/>
            <person name="Lalanne C."/>
            <person name="Gautier V."/>
            <person name="Ament-Velasquez S.L."/>
            <person name="Kruys A."/>
            <person name="Hutchinson M.I."/>
            <person name="Powell A.J."/>
            <person name="Barry K."/>
            <person name="Miller A.N."/>
            <person name="Grigoriev I.V."/>
            <person name="Debuchy R."/>
            <person name="Gladieux P."/>
            <person name="Hiltunen Thoren M."/>
            <person name="Johannesson H."/>
        </authorList>
    </citation>
    <scope>NUCLEOTIDE SEQUENCE</scope>
    <source>
        <strain evidence="2">CBS 232.78</strain>
    </source>
</reference>